<dbReference type="EMBL" id="SRLO01000605">
    <property type="protein sequence ID" value="TNN50782.1"/>
    <property type="molecule type" value="Genomic_DNA"/>
</dbReference>
<feature type="compositionally biased region" description="Low complexity" evidence="6">
    <location>
        <begin position="260"/>
        <end position="269"/>
    </location>
</feature>
<organism evidence="7 8">
    <name type="scientific">Liparis tanakae</name>
    <name type="common">Tanaka's snailfish</name>
    <dbReference type="NCBI Taxonomy" id="230148"/>
    <lineage>
        <taxon>Eukaryota</taxon>
        <taxon>Metazoa</taxon>
        <taxon>Chordata</taxon>
        <taxon>Craniata</taxon>
        <taxon>Vertebrata</taxon>
        <taxon>Euteleostomi</taxon>
        <taxon>Actinopterygii</taxon>
        <taxon>Neopterygii</taxon>
        <taxon>Teleostei</taxon>
        <taxon>Neoteleostei</taxon>
        <taxon>Acanthomorphata</taxon>
        <taxon>Eupercaria</taxon>
        <taxon>Perciformes</taxon>
        <taxon>Cottioidei</taxon>
        <taxon>Cottales</taxon>
        <taxon>Liparidae</taxon>
        <taxon>Liparis</taxon>
    </lineage>
</organism>
<evidence type="ECO:0000256" key="4">
    <source>
        <dbReference type="ARBA" id="ARBA00023163"/>
    </source>
</evidence>
<feature type="compositionally biased region" description="Polar residues" evidence="6">
    <location>
        <begin position="1"/>
        <end position="16"/>
    </location>
</feature>
<evidence type="ECO:0000313" key="8">
    <source>
        <dbReference type="Proteomes" id="UP000314294"/>
    </source>
</evidence>
<comment type="caution">
    <text evidence="7">The sequence shown here is derived from an EMBL/GenBank/DDBJ whole genome shotgun (WGS) entry which is preliminary data.</text>
</comment>
<evidence type="ECO:0000256" key="5">
    <source>
        <dbReference type="ARBA" id="ARBA00023242"/>
    </source>
</evidence>
<protein>
    <submittedName>
        <fullName evidence="7">Protein capicua</fullName>
    </submittedName>
</protein>
<dbReference type="PANTHER" id="PTHR13059:SF14">
    <property type="entry name" value="PROTEIN CAPICUA HOMOLOG ISOFORM X1"/>
    <property type="match status" value="1"/>
</dbReference>
<feature type="compositionally biased region" description="Low complexity" evidence="6">
    <location>
        <begin position="292"/>
        <end position="303"/>
    </location>
</feature>
<evidence type="ECO:0000256" key="6">
    <source>
        <dbReference type="SAM" id="MobiDB-lite"/>
    </source>
</evidence>
<feature type="compositionally biased region" description="Basic and acidic residues" evidence="6">
    <location>
        <begin position="193"/>
        <end position="206"/>
    </location>
</feature>
<dbReference type="GO" id="GO:0000977">
    <property type="term" value="F:RNA polymerase II transcription regulatory region sequence-specific DNA binding"/>
    <property type="evidence" value="ECO:0007669"/>
    <property type="project" value="TreeGrafter"/>
</dbReference>
<keyword evidence="3" id="KW-0238">DNA-binding</keyword>
<keyword evidence="2" id="KW-0805">Transcription regulation</keyword>
<name>A0A4Z2GDN4_9TELE</name>
<dbReference type="GO" id="GO:0005634">
    <property type="term" value="C:nucleus"/>
    <property type="evidence" value="ECO:0007669"/>
    <property type="project" value="TreeGrafter"/>
</dbReference>
<dbReference type="PANTHER" id="PTHR13059">
    <property type="entry name" value="HMG-BOX TRANSCRIPTION FACTOR BBX"/>
    <property type="match status" value="1"/>
</dbReference>
<sequence length="354" mass="36302">MQQKQTTTNSFPTSCTDPHPESQVPEGGRGGGGSCWPGGPERRAGGLFAGHHPRPRAFSQSAVHTLEQRERDLEKDDGVGLFRRQAPPPALYRGGLSEDVTSDEERMVICEEEGDDDVMEDSCPEGSIDLKCKERVTDSDEDEPDGQHGFQPLARSSLPSSSPSTPHSDSTSAQGNGGGGGGDEGSERRRKRDAGEEGSKGRSQREEADDGGGGVVRPRASTPVEGGVAGDAQPQDHNAALPRGGGGAQHLPVSAGGGYLSSSPSPGLATSLVLGGSFPPAETHAPPPVLQPAGSASSLSPPAGSKPPPQVQYVPPAEGPSSPRLAALANGVHSAVGAGTRGETEGSDWLGRKN</sequence>
<feature type="compositionally biased region" description="Low complexity" evidence="6">
    <location>
        <begin position="156"/>
        <end position="172"/>
    </location>
</feature>
<feature type="compositionally biased region" description="Gly residues" evidence="6">
    <location>
        <begin position="27"/>
        <end position="36"/>
    </location>
</feature>
<feature type="region of interest" description="Disordered" evidence="6">
    <location>
        <begin position="1"/>
        <end position="354"/>
    </location>
</feature>
<dbReference type="AlphaFoldDB" id="A0A4Z2GDN4"/>
<evidence type="ECO:0000256" key="2">
    <source>
        <dbReference type="ARBA" id="ARBA00023015"/>
    </source>
</evidence>
<evidence type="ECO:0000256" key="1">
    <source>
        <dbReference type="ARBA" id="ARBA00022553"/>
    </source>
</evidence>
<dbReference type="Proteomes" id="UP000314294">
    <property type="component" value="Unassembled WGS sequence"/>
</dbReference>
<feature type="compositionally biased region" description="Basic and acidic residues" evidence="6">
    <location>
        <begin position="66"/>
        <end position="78"/>
    </location>
</feature>
<accession>A0A4Z2GDN4</accession>
<dbReference type="OrthoDB" id="10051111at2759"/>
<reference evidence="7 8" key="1">
    <citation type="submission" date="2019-03" db="EMBL/GenBank/DDBJ databases">
        <title>First draft genome of Liparis tanakae, snailfish: a comprehensive survey of snailfish specific genes.</title>
        <authorList>
            <person name="Kim W."/>
            <person name="Song I."/>
            <person name="Jeong J.-H."/>
            <person name="Kim D."/>
            <person name="Kim S."/>
            <person name="Ryu S."/>
            <person name="Song J.Y."/>
            <person name="Lee S.K."/>
        </authorList>
    </citation>
    <scope>NUCLEOTIDE SEQUENCE [LARGE SCALE GENOMIC DNA]</scope>
    <source>
        <tissue evidence="7">Muscle</tissue>
    </source>
</reference>
<proteinExistence type="predicted"/>
<evidence type="ECO:0000313" key="7">
    <source>
        <dbReference type="EMBL" id="TNN50782.1"/>
    </source>
</evidence>
<keyword evidence="1" id="KW-0597">Phosphoprotein</keyword>
<gene>
    <name evidence="7" type="primary">Cic_1</name>
    <name evidence="7" type="ORF">EYF80_038994</name>
</gene>
<keyword evidence="5" id="KW-0539">Nucleus</keyword>
<feature type="compositionally biased region" description="Acidic residues" evidence="6">
    <location>
        <begin position="110"/>
        <end position="123"/>
    </location>
</feature>
<dbReference type="InterPro" id="IPR052412">
    <property type="entry name" value="CC-Dev_Transcription_Reg"/>
</dbReference>
<evidence type="ECO:0000256" key="3">
    <source>
        <dbReference type="ARBA" id="ARBA00023125"/>
    </source>
</evidence>
<feature type="compositionally biased region" description="Basic and acidic residues" evidence="6">
    <location>
        <begin position="128"/>
        <end position="138"/>
    </location>
</feature>
<dbReference type="GO" id="GO:0000981">
    <property type="term" value="F:DNA-binding transcription factor activity, RNA polymerase II-specific"/>
    <property type="evidence" value="ECO:0007669"/>
    <property type="project" value="TreeGrafter"/>
</dbReference>
<keyword evidence="8" id="KW-1185">Reference proteome</keyword>
<keyword evidence="4" id="KW-0804">Transcription</keyword>